<accession>A0AAD7JD88</accession>
<gene>
    <name evidence="1" type="ORF">B0H16DRAFT_1456327</name>
</gene>
<protein>
    <submittedName>
        <fullName evidence="1">Uncharacterized protein</fullName>
    </submittedName>
</protein>
<comment type="caution">
    <text evidence="1">The sequence shown here is derived from an EMBL/GenBank/DDBJ whole genome shotgun (WGS) entry which is preliminary data.</text>
</comment>
<dbReference type="AlphaFoldDB" id="A0AAD7JD88"/>
<proteinExistence type="predicted"/>
<keyword evidence="2" id="KW-1185">Reference proteome</keyword>
<evidence type="ECO:0000313" key="2">
    <source>
        <dbReference type="Proteomes" id="UP001215598"/>
    </source>
</evidence>
<name>A0AAD7JD88_9AGAR</name>
<organism evidence="1 2">
    <name type="scientific">Mycena metata</name>
    <dbReference type="NCBI Taxonomy" id="1033252"/>
    <lineage>
        <taxon>Eukaryota</taxon>
        <taxon>Fungi</taxon>
        <taxon>Dikarya</taxon>
        <taxon>Basidiomycota</taxon>
        <taxon>Agaricomycotina</taxon>
        <taxon>Agaricomycetes</taxon>
        <taxon>Agaricomycetidae</taxon>
        <taxon>Agaricales</taxon>
        <taxon>Marasmiineae</taxon>
        <taxon>Mycenaceae</taxon>
        <taxon>Mycena</taxon>
    </lineage>
</organism>
<reference evidence="1" key="1">
    <citation type="submission" date="2023-03" db="EMBL/GenBank/DDBJ databases">
        <title>Massive genome expansion in bonnet fungi (Mycena s.s.) driven by repeated elements and novel gene families across ecological guilds.</title>
        <authorList>
            <consortium name="Lawrence Berkeley National Laboratory"/>
            <person name="Harder C.B."/>
            <person name="Miyauchi S."/>
            <person name="Viragh M."/>
            <person name="Kuo A."/>
            <person name="Thoen E."/>
            <person name="Andreopoulos B."/>
            <person name="Lu D."/>
            <person name="Skrede I."/>
            <person name="Drula E."/>
            <person name="Henrissat B."/>
            <person name="Morin E."/>
            <person name="Kohler A."/>
            <person name="Barry K."/>
            <person name="LaButti K."/>
            <person name="Morin E."/>
            <person name="Salamov A."/>
            <person name="Lipzen A."/>
            <person name="Mereny Z."/>
            <person name="Hegedus B."/>
            <person name="Baldrian P."/>
            <person name="Stursova M."/>
            <person name="Weitz H."/>
            <person name="Taylor A."/>
            <person name="Grigoriev I.V."/>
            <person name="Nagy L.G."/>
            <person name="Martin F."/>
            <person name="Kauserud H."/>
        </authorList>
    </citation>
    <scope>NUCLEOTIDE SEQUENCE</scope>
    <source>
        <strain evidence="1">CBHHK182m</strain>
    </source>
</reference>
<evidence type="ECO:0000313" key="1">
    <source>
        <dbReference type="EMBL" id="KAJ7761063.1"/>
    </source>
</evidence>
<sequence length="280" mass="31309">MDFKTRVDAISNDRAMIEQWYAKMGKTPCQRCETYKGKRDEPPCALASTGSAACAVCRKRKIACPYTKDYIRASTKKNFFVDDNSAFEAAYRALIARDQRHSATGVQVVTINSGNVSTGFEGGSITSEVARFIPVAPVPMPYEDPYTAQDLNSLDRDALINLLSARQDEMRTLRGYLFPLQRDDPDCISDKMHRLLAMGVYEGQPPYGVQVVPPSQLLCATNLHMIYIIHERMICLRAALRLEPEEIVAASLAVVSQVEDDISLMTQEVDNWRDLYGSGH</sequence>
<dbReference type="EMBL" id="JARKIB010000036">
    <property type="protein sequence ID" value="KAJ7761063.1"/>
    <property type="molecule type" value="Genomic_DNA"/>
</dbReference>
<dbReference type="Proteomes" id="UP001215598">
    <property type="component" value="Unassembled WGS sequence"/>
</dbReference>